<evidence type="ECO:0000313" key="5">
    <source>
        <dbReference type="Proteomes" id="UP000053815"/>
    </source>
</evidence>
<dbReference type="InterPro" id="IPR040349">
    <property type="entry name" value="Csm1/Pcs1"/>
</dbReference>
<dbReference type="GO" id="GO:1990644">
    <property type="term" value="F:microtubule site clamp"/>
    <property type="evidence" value="ECO:0007669"/>
    <property type="project" value="TreeGrafter"/>
</dbReference>
<name>A0A0C9M490_9FUNG</name>
<sequence length="383" mass="44281">MAGEPSTHDPLERMTRDMTHQEALAQSRRRLTSTANNRIQLTKPKMTPPNDTRHTNMAHHDPAILGRKETNNALNLIDRSLENMPPVKRRTVQIKEILAPQEPADIIGHNNNIVGNESYGYNRMENSRKRLAVDTDNYAHFKESRIHDPVNVSTSNDSSWELRQCQEELREAREQLQSYKEQLAEKTIQYEEVLNVRISEPEKALEDFQHWTQNTEEGYLELRNQFEIVWNKSKEMDLTLEGDSKQKQQQDETTKLRDLVHQLTTELEQKNAELNEQNKVSTEDAQHLLSLYTDLTGLVVRDTKTKKGVTSYKCLITGKNGALQFALSIGRGSNAYVFYSPALDRHRDSKLISKFPAFLKEDIEFTKDNLHSFFTTLSQLMNK</sequence>
<protein>
    <recommendedName>
        <fullName evidence="3">Monopolin complex subunit Csm1/Pcs1 C-terminal domain-containing protein</fullName>
    </recommendedName>
</protein>
<dbReference type="AlphaFoldDB" id="A0A0C9M490"/>
<dbReference type="STRING" id="91626.A0A0C9M490"/>
<dbReference type="GO" id="GO:0034506">
    <property type="term" value="C:chromosome, centromeric core domain"/>
    <property type="evidence" value="ECO:0007669"/>
    <property type="project" value="TreeGrafter"/>
</dbReference>
<feature type="coiled-coil region" evidence="1">
    <location>
        <begin position="155"/>
        <end position="196"/>
    </location>
</feature>
<evidence type="ECO:0000313" key="4">
    <source>
        <dbReference type="EMBL" id="GAN04021.1"/>
    </source>
</evidence>
<dbReference type="OrthoDB" id="2431049at2759"/>
<gene>
    <name evidence="4" type="ORF">MAM1_0053c03479</name>
</gene>
<evidence type="ECO:0000256" key="1">
    <source>
        <dbReference type="SAM" id="Coils"/>
    </source>
</evidence>
<dbReference type="GO" id="GO:0033551">
    <property type="term" value="C:monopolin complex"/>
    <property type="evidence" value="ECO:0007669"/>
    <property type="project" value="InterPro"/>
</dbReference>
<dbReference type="EMBL" id="DF836342">
    <property type="protein sequence ID" value="GAN04021.1"/>
    <property type="molecule type" value="Genomic_DNA"/>
</dbReference>
<accession>A0A0C9M490</accession>
<feature type="domain" description="Monopolin complex subunit Csm1/Pcs1 C-terminal" evidence="3">
    <location>
        <begin position="287"/>
        <end position="367"/>
    </location>
</feature>
<dbReference type="GO" id="GO:0051315">
    <property type="term" value="P:attachment of mitotic spindle microtubules to kinetochore"/>
    <property type="evidence" value="ECO:0007669"/>
    <property type="project" value="TreeGrafter"/>
</dbReference>
<feature type="region of interest" description="Disordered" evidence="2">
    <location>
        <begin position="26"/>
        <end position="55"/>
    </location>
</feature>
<organism evidence="4">
    <name type="scientific">Mucor ambiguus</name>
    <dbReference type="NCBI Taxonomy" id="91626"/>
    <lineage>
        <taxon>Eukaryota</taxon>
        <taxon>Fungi</taxon>
        <taxon>Fungi incertae sedis</taxon>
        <taxon>Mucoromycota</taxon>
        <taxon>Mucoromycotina</taxon>
        <taxon>Mucoromycetes</taxon>
        <taxon>Mucorales</taxon>
        <taxon>Mucorineae</taxon>
        <taxon>Mucoraceae</taxon>
        <taxon>Mucor</taxon>
    </lineage>
</organism>
<dbReference type="Pfam" id="PF12539">
    <property type="entry name" value="Csm1"/>
    <property type="match status" value="1"/>
</dbReference>
<reference evidence="4" key="1">
    <citation type="submission" date="2014-09" db="EMBL/GenBank/DDBJ databases">
        <title>Draft genome sequence of an oleaginous Mucoromycotina fungus Mucor ambiguus NBRC6742.</title>
        <authorList>
            <person name="Takeda I."/>
            <person name="Yamane N."/>
            <person name="Morita T."/>
            <person name="Tamano K."/>
            <person name="Machida M."/>
            <person name="Baker S."/>
            <person name="Koike H."/>
        </authorList>
    </citation>
    <scope>NUCLEOTIDE SEQUENCE</scope>
    <source>
        <strain evidence="4">NBRC 6742</strain>
    </source>
</reference>
<keyword evidence="1" id="KW-0175">Coiled coil</keyword>
<dbReference type="GO" id="GO:0005730">
    <property type="term" value="C:nucleolus"/>
    <property type="evidence" value="ECO:0007669"/>
    <property type="project" value="TreeGrafter"/>
</dbReference>
<dbReference type="PANTHER" id="PTHR28006:SF1">
    <property type="entry name" value="MONOPOLIN COMPLEX SUBUNIT CSM1"/>
    <property type="match status" value="1"/>
</dbReference>
<dbReference type="GO" id="GO:0045144">
    <property type="term" value="P:meiotic sister chromatid segregation"/>
    <property type="evidence" value="ECO:0007669"/>
    <property type="project" value="TreeGrafter"/>
</dbReference>
<dbReference type="Proteomes" id="UP000053815">
    <property type="component" value="Unassembled WGS sequence"/>
</dbReference>
<proteinExistence type="predicted"/>
<dbReference type="CDD" id="cd23787">
    <property type="entry name" value="RWD_CSM1"/>
    <property type="match status" value="1"/>
</dbReference>
<keyword evidence="5" id="KW-1185">Reference proteome</keyword>
<dbReference type="GO" id="GO:0072686">
    <property type="term" value="C:mitotic spindle"/>
    <property type="evidence" value="ECO:0007669"/>
    <property type="project" value="TreeGrafter"/>
</dbReference>
<dbReference type="PANTHER" id="PTHR28006">
    <property type="entry name" value="MONOPOLIN COMPLEX SUBUNIT CSM1"/>
    <property type="match status" value="1"/>
</dbReference>
<evidence type="ECO:0000259" key="3">
    <source>
        <dbReference type="Pfam" id="PF12539"/>
    </source>
</evidence>
<dbReference type="Gene3D" id="3.90.1150.80">
    <property type="match status" value="1"/>
</dbReference>
<dbReference type="InterPro" id="IPR038608">
    <property type="entry name" value="Csm1/Pcs1_C_sf"/>
</dbReference>
<dbReference type="InterPro" id="IPR020981">
    <property type="entry name" value="Csm1/Pcs1_C"/>
</dbReference>
<evidence type="ECO:0000256" key="2">
    <source>
        <dbReference type="SAM" id="MobiDB-lite"/>
    </source>
</evidence>